<dbReference type="InterPro" id="IPR036961">
    <property type="entry name" value="Kinesin_motor_dom_sf"/>
</dbReference>
<feature type="coiled-coil region" evidence="7">
    <location>
        <begin position="805"/>
        <end position="860"/>
    </location>
</feature>
<keyword evidence="3 6" id="KW-0547">Nucleotide-binding</keyword>
<dbReference type="eggNOG" id="KOG0244">
    <property type="taxonomic scope" value="Eukaryota"/>
</dbReference>
<dbReference type="InterPro" id="IPR027640">
    <property type="entry name" value="Kinesin-like_fam"/>
</dbReference>
<dbReference type="OrthoDB" id="3176171at2759"/>
<feature type="region of interest" description="Disordered" evidence="8">
    <location>
        <begin position="259"/>
        <end position="344"/>
    </location>
</feature>
<dbReference type="GO" id="GO:0051231">
    <property type="term" value="P:spindle elongation"/>
    <property type="evidence" value="ECO:0007669"/>
    <property type="project" value="TreeGrafter"/>
</dbReference>
<dbReference type="GO" id="GO:0003777">
    <property type="term" value="F:microtubule motor activity"/>
    <property type="evidence" value="ECO:0007669"/>
    <property type="project" value="InterPro"/>
</dbReference>
<comment type="caution">
    <text evidence="10">The sequence shown here is derived from an EMBL/GenBank/DDBJ whole genome shotgun (WGS) entry which is preliminary data.</text>
</comment>
<dbReference type="InterPro" id="IPR001752">
    <property type="entry name" value="Kinesin_motor_dom"/>
</dbReference>
<evidence type="ECO:0000256" key="4">
    <source>
        <dbReference type="ARBA" id="ARBA00022840"/>
    </source>
</evidence>
<feature type="coiled-coil region" evidence="7">
    <location>
        <begin position="1121"/>
        <end position="1194"/>
    </location>
</feature>
<accession>G4TP17</accession>
<keyword evidence="11" id="KW-1185">Reference proteome</keyword>
<feature type="coiled-coil region" evidence="7">
    <location>
        <begin position="1702"/>
        <end position="1820"/>
    </location>
</feature>
<dbReference type="GO" id="GO:0005875">
    <property type="term" value="C:microtubule associated complex"/>
    <property type="evidence" value="ECO:0007669"/>
    <property type="project" value="TreeGrafter"/>
</dbReference>
<name>G4TP17_SERID</name>
<dbReference type="PANTHER" id="PTHR47969">
    <property type="entry name" value="CHROMOSOME-ASSOCIATED KINESIN KIF4A-RELATED"/>
    <property type="match status" value="1"/>
</dbReference>
<dbReference type="PANTHER" id="PTHR47969:SF15">
    <property type="entry name" value="CHROMOSOME-ASSOCIATED KINESIN KIF4A-RELATED"/>
    <property type="match status" value="1"/>
</dbReference>
<feature type="domain" description="Kinesin motor" evidence="9">
    <location>
        <begin position="13"/>
        <end position="454"/>
    </location>
</feature>
<feature type="region of interest" description="Disordered" evidence="8">
    <location>
        <begin position="783"/>
        <end position="805"/>
    </location>
</feature>
<dbReference type="InParanoid" id="G4TP17"/>
<feature type="coiled-coil region" evidence="7">
    <location>
        <begin position="1400"/>
        <end position="1449"/>
    </location>
</feature>
<feature type="compositionally biased region" description="Basic and acidic residues" evidence="8">
    <location>
        <begin position="1949"/>
        <end position="1958"/>
    </location>
</feature>
<dbReference type="GO" id="GO:0005737">
    <property type="term" value="C:cytoplasm"/>
    <property type="evidence" value="ECO:0007669"/>
    <property type="project" value="UniProtKB-SubCell"/>
</dbReference>
<feature type="region of interest" description="Disordered" evidence="8">
    <location>
        <begin position="975"/>
        <end position="1013"/>
    </location>
</feature>
<dbReference type="PROSITE" id="PS50067">
    <property type="entry name" value="KINESIN_MOTOR_2"/>
    <property type="match status" value="1"/>
</dbReference>
<sequence>MAPANASAGSTTSVQVAVRIRPVTNQDATNIPPRFQRIVIHDSSTTQVAVDATSGPPAQGGSQPVTGPPPKKQTFNFDQVHGQSTTQHSLYTSTAQPLVSRFLEGFNCTVLAYGQTSSGKTYSMTGVDLDADPRDATNGMGIIPRAVAAIFAKANELKTERAGGWQYAIKGSFIELYNEDLIDLLVDESSGVRREVQIREDKDGHIIWGGLREVNVRNAQEVMNLIRQGTAIRRTNETDMNAQSSRSHAIFSLTLTQKKYTGSGAPPRSTSPLPPAAGRSPSRLARPSSVYASGGPSTRVGSPTVGRPPTPSFANAMSRGGLRPSSALGHRSGSPEEEDGPGSWTTIVSKFHFVDLAGSERLKRTAAQGDRVKEGISINSGLLALGNVISALGDPSKSRATTHVPYRDSKLTRLLQDSLGGNAHTLMIACVSPAEWNVAETINTLKYANRARNIKNRAEIREKEEGWDDVEWLQSMVLKLRKEVKVMKDGGVLPPSASGAGTGDVASGPSARVLEQMVELQSNYEDLRSKFTERTEELTRLRREMEDRRYAGGAVGASRKYEEIVGPVIDEYEKTISAMEAELSLNRAALRHTNDMFIEKEEELESLAIRHAATEAYVDELRLRVAKLSERESATESYIRDLENKLKAIDDTTQSSNSTVSDLKREIAAFKDAEAHSAQHIADLEARLSKADENVLALRATIQALEIQSESRRAQAEELERQMLTLTKDGESWRAELEQREHRVTELEERLKRWEEERDAAQEDRARLGGLVGQVSKARQSLDEEVARAQANDKEPAAATAAAAAASTEGVNEELQKQYVALQETHTATLADLSSVSAKYRDALREISDLAAQIAEAKLQSAQRDGAVTPSADESTGPPQYDSMSLGRRRGMAKRANLEMFENSGVNINGGGSGNGTPGTQGRRLFFRQAASSESLHARSQSQSQPLSQELSSARTPKHSLTSLSINGVGAFGSHSPISAGTTTPKMTLLGSSAPSLSSAPQTPSEGNNARSVQSLEKEIMRLQEVLKEREAEIGALEISLKELKNPPKKARVAEEDLPEDVEDEQPSDGKLSPSLMKRFARLRHSLIIEHPPKFPDDDAPPESESLDRLDELMRSMAQKESQHKEQVDSLSSQLARMTRQYEDLSVLSRDQAMNMSNELEGLRSQLQNAETQRVELQSQLVELQKREAELVDAHSVTSADHSKAIDALKAEHAAAIASHSDEAAARIAQAVQELTTAKANHEAALVAKQNEVDALVQRISADHESTLSRLHKEIAEAEARALKMQEEKETACRELKSEHAAALKARSDEVEAQLAKTREEHQQAVANHERLVADKEREFAASLQALKTEHEGHVSRLRSEHQKSQADAIDVLRSQHSEKLSVIQAEHEAESTRKQEASALAIKQAQERHEEEMQKLKASHDEALARKEADLTSQLARLKEDHAAALKQAEIAREGSLSESQDAQLKAVQQLQEQHAEDIRRREQAFTQDLENAKVESARLLSEKERDHDAAIAKLKASYEEQAKAAEEAFGQQLADAVKRVGDQHLRLVEKADGEFLQKMNELSAEHAQKLATKEAEHNEILAKQRSEHAAAISELQAIRTKLEAEVQTLEASLARAKEEFDAFRQEQETSLSTLRQEHSTSLANLSAVKEERDRERARLTEALAKSDSALESLKTASKAELASAVANAQQEQATLISSISKEHDTALAQLKAELEEKKAAWDAERMALQKAHTEEILASKTEHQQAMTAAQNEIVALREQHQQEIEEIRLEHDMLVAEEREQQAQALAEVDEMHYMEREALQKDRDLLAAQVEELSAAAAGDSDLNAQLQQMRSEHELALNEKLVVITRLEMEITTVMKERREYSQQIDMLKSELERAQMAQPTSSDSKRESLVEELDRHRSVIGDLRIDLQRTKDAMDTLQAEKARQDQMVKELQAQLVASTEGHGSNDSHDVHMTPRSRVNGVPPSKPPPAGALPSLPNGAHLSHDKFGSISSRSMTTSTMHSATDSLVNPSTPATSILSPGPQTDSKIAAQLEELTRQVEEQDTMIKTLNKQLTHCEGDLQAHMDLVRTLESTLNDSERNLRKARLQASEMARERDTLQHQLEAARNDLQDAKREVVNVRMSIVEEKQSLEQRLDEERRAKERARAQLDSRMEELAKRKSKFACM</sequence>
<organism evidence="10 11">
    <name type="scientific">Serendipita indica (strain DSM 11827)</name>
    <name type="common">Root endophyte fungus</name>
    <name type="synonym">Piriformospora indica</name>
    <dbReference type="NCBI Taxonomy" id="1109443"/>
    <lineage>
        <taxon>Eukaryota</taxon>
        <taxon>Fungi</taxon>
        <taxon>Dikarya</taxon>
        <taxon>Basidiomycota</taxon>
        <taxon>Agaricomycotina</taxon>
        <taxon>Agaricomycetes</taxon>
        <taxon>Sebacinales</taxon>
        <taxon>Serendipitaceae</taxon>
        <taxon>Serendipita</taxon>
    </lineage>
</organism>
<dbReference type="InterPro" id="IPR019821">
    <property type="entry name" value="Kinesin_motor_CS"/>
</dbReference>
<dbReference type="EMBL" id="CAFZ01000199">
    <property type="protein sequence ID" value="CCA73060.1"/>
    <property type="molecule type" value="Genomic_DNA"/>
</dbReference>
<feature type="coiled-coil region" evidence="7">
    <location>
        <begin position="1849"/>
        <end position="1940"/>
    </location>
</feature>
<evidence type="ECO:0000256" key="1">
    <source>
        <dbReference type="ARBA" id="ARBA00004496"/>
    </source>
</evidence>
<feature type="coiled-coil region" evidence="7">
    <location>
        <begin position="681"/>
        <end position="771"/>
    </location>
</feature>
<dbReference type="Pfam" id="PF00225">
    <property type="entry name" value="Kinesin"/>
    <property type="match status" value="2"/>
</dbReference>
<dbReference type="GO" id="GO:0008017">
    <property type="term" value="F:microtubule binding"/>
    <property type="evidence" value="ECO:0007669"/>
    <property type="project" value="InterPro"/>
</dbReference>
<evidence type="ECO:0000259" key="9">
    <source>
        <dbReference type="PROSITE" id="PS50067"/>
    </source>
</evidence>
<evidence type="ECO:0000313" key="11">
    <source>
        <dbReference type="Proteomes" id="UP000007148"/>
    </source>
</evidence>
<protein>
    <submittedName>
        <fullName evidence="10">Related to KIP1-kinesin-related protein</fullName>
    </submittedName>
</protein>
<dbReference type="GO" id="GO:0007052">
    <property type="term" value="P:mitotic spindle organization"/>
    <property type="evidence" value="ECO:0007669"/>
    <property type="project" value="TreeGrafter"/>
</dbReference>
<feature type="coiled-coil region" evidence="7">
    <location>
        <begin position="510"/>
        <end position="589"/>
    </location>
</feature>
<dbReference type="Proteomes" id="UP000007148">
    <property type="component" value="Unassembled WGS sequence"/>
</dbReference>
<comment type="similarity">
    <text evidence="6">Belongs to the TRAFAC class myosin-kinesin ATPase superfamily. Kinesin family.</text>
</comment>
<evidence type="ECO:0000256" key="2">
    <source>
        <dbReference type="ARBA" id="ARBA00022490"/>
    </source>
</evidence>
<feature type="compositionally biased region" description="Polar residues" evidence="8">
    <location>
        <begin position="976"/>
        <end position="986"/>
    </location>
</feature>
<feature type="region of interest" description="Disordered" evidence="8">
    <location>
        <begin position="1944"/>
        <end position="1983"/>
    </location>
</feature>
<feature type="compositionally biased region" description="Polar residues" evidence="8">
    <location>
        <begin position="2012"/>
        <end position="2028"/>
    </location>
</feature>
<proteinExistence type="inferred from homology"/>
<evidence type="ECO:0000313" key="10">
    <source>
        <dbReference type="EMBL" id="CCA73060.1"/>
    </source>
</evidence>
<feature type="binding site" evidence="6">
    <location>
        <begin position="114"/>
        <end position="121"/>
    </location>
    <ligand>
        <name>ATP</name>
        <dbReference type="ChEBI" id="CHEBI:30616"/>
    </ligand>
</feature>
<dbReference type="SUPFAM" id="SSF52540">
    <property type="entry name" value="P-loop containing nucleoside triphosphate hydrolases"/>
    <property type="match status" value="1"/>
</dbReference>
<dbReference type="GO" id="GO:0005524">
    <property type="term" value="F:ATP binding"/>
    <property type="evidence" value="ECO:0007669"/>
    <property type="project" value="UniProtKB-UniRule"/>
</dbReference>
<feature type="compositionally biased region" description="Basic and acidic residues" evidence="8">
    <location>
        <begin position="783"/>
        <end position="796"/>
    </location>
</feature>
<feature type="region of interest" description="Disordered" evidence="8">
    <location>
        <begin position="931"/>
        <end position="958"/>
    </location>
</feature>
<dbReference type="OMA" id="YEQHETL"/>
<evidence type="ECO:0000256" key="6">
    <source>
        <dbReference type="PROSITE-ProRule" id="PRU00283"/>
    </source>
</evidence>
<evidence type="ECO:0000256" key="7">
    <source>
        <dbReference type="SAM" id="Coils"/>
    </source>
</evidence>
<feature type="region of interest" description="Disordered" evidence="8">
    <location>
        <begin position="1046"/>
        <end position="1073"/>
    </location>
</feature>
<reference evidence="10 11" key="1">
    <citation type="journal article" date="2011" name="PLoS Pathog.">
        <title>Endophytic Life Strategies Decoded by Genome and Transcriptome Analyses of the Mutualistic Root Symbiont Piriformospora indica.</title>
        <authorList>
            <person name="Zuccaro A."/>
            <person name="Lahrmann U."/>
            <person name="Guldener U."/>
            <person name="Langen G."/>
            <person name="Pfiffi S."/>
            <person name="Biedenkopf D."/>
            <person name="Wong P."/>
            <person name="Samans B."/>
            <person name="Grimm C."/>
            <person name="Basiewicz M."/>
            <person name="Murat C."/>
            <person name="Martin F."/>
            <person name="Kogel K.H."/>
        </authorList>
    </citation>
    <scope>NUCLEOTIDE SEQUENCE [LARGE SCALE GENOMIC DNA]</scope>
    <source>
        <strain evidence="10 11">DSM 11827</strain>
    </source>
</reference>
<dbReference type="PRINTS" id="PR00380">
    <property type="entry name" value="KINESINHEAVY"/>
</dbReference>
<feature type="region of interest" description="Disordered" evidence="8">
    <location>
        <begin position="860"/>
        <end position="887"/>
    </location>
</feature>
<feature type="coiled-coil region" evidence="7">
    <location>
        <begin position="1232"/>
        <end position="1339"/>
    </location>
</feature>
<feature type="compositionally biased region" description="Low complexity" evidence="8">
    <location>
        <begin position="988"/>
        <end position="1005"/>
    </location>
</feature>
<feature type="coiled-coil region" evidence="7">
    <location>
        <begin position="1013"/>
        <end position="1040"/>
    </location>
</feature>
<feature type="compositionally biased region" description="Low complexity" evidence="8">
    <location>
        <begin position="940"/>
        <end position="953"/>
    </location>
</feature>
<dbReference type="SMART" id="SM00129">
    <property type="entry name" value="KISc"/>
    <property type="match status" value="1"/>
</dbReference>
<dbReference type="STRING" id="1109443.G4TP17"/>
<dbReference type="Gene3D" id="3.40.850.10">
    <property type="entry name" value="Kinesin motor domain"/>
    <property type="match status" value="1"/>
</dbReference>
<feature type="coiled-coil region" evidence="7">
    <location>
        <begin position="2037"/>
        <end position="2163"/>
    </location>
</feature>
<feature type="coiled-coil region" evidence="7">
    <location>
        <begin position="1558"/>
        <end position="1667"/>
    </location>
</feature>
<dbReference type="GO" id="GO:0007018">
    <property type="term" value="P:microtubule-based movement"/>
    <property type="evidence" value="ECO:0007669"/>
    <property type="project" value="InterPro"/>
</dbReference>
<evidence type="ECO:0000256" key="8">
    <source>
        <dbReference type="SAM" id="MobiDB-lite"/>
    </source>
</evidence>
<keyword evidence="5 7" id="KW-0175">Coiled coil</keyword>
<gene>
    <name evidence="10" type="ORF">PIIN_07015</name>
</gene>
<keyword evidence="6" id="KW-0505">Motor protein</keyword>
<keyword evidence="4 6" id="KW-0067">ATP-binding</keyword>
<dbReference type="PROSITE" id="PS00411">
    <property type="entry name" value="KINESIN_MOTOR_1"/>
    <property type="match status" value="1"/>
</dbReference>
<dbReference type="HOGENOM" id="CLU_001982_0_0_1"/>
<feature type="compositionally biased region" description="Acidic residues" evidence="8">
    <location>
        <begin position="1056"/>
        <end position="1067"/>
    </location>
</feature>
<keyword evidence="2" id="KW-0963">Cytoplasm</keyword>
<comment type="subcellular location">
    <subcellularLocation>
        <location evidence="1">Cytoplasm</location>
    </subcellularLocation>
</comment>
<evidence type="ECO:0000256" key="5">
    <source>
        <dbReference type="ARBA" id="ARBA00023054"/>
    </source>
</evidence>
<evidence type="ECO:0000256" key="3">
    <source>
        <dbReference type="ARBA" id="ARBA00022741"/>
    </source>
</evidence>
<feature type="region of interest" description="Disordered" evidence="8">
    <location>
        <begin position="46"/>
        <end position="74"/>
    </location>
</feature>
<feature type="region of interest" description="Disordered" evidence="8">
    <location>
        <begin position="2008"/>
        <end position="2028"/>
    </location>
</feature>
<dbReference type="InterPro" id="IPR027417">
    <property type="entry name" value="P-loop_NTPase"/>
</dbReference>